<dbReference type="EMBL" id="JBHSPB010000002">
    <property type="protein sequence ID" value="MFC5719193.1"/>
    <property type="molecule type" value="Genomic_DNA"/>
</dbReference>
<evidence type="ECO:0000313" key="2">
    <source>
        <dbReference type="EMBL" id="MFC5719193.1"/>
    </source>
</evidence>
<dbReference type="RefSeq" id="WP_390314201.1">
    <property type="nucleotide sequence ID" value="NZ_JBHSPB010000002.1"/>
</dbReference>
<evidence type="ECO:0000256" key="1">
    <source>
        <dbReference type="SAM" id="MobiDB-lite"/>
    </source>
</evidence>
<dbReference type="Pfam" id="PF19768">
    <property type="entry name" value="DUF6255"/>
    <property type="match status" value="1"/>
</dbReference>
<sequence length="81" mass="9031">MQSVCQHRGGWEMVDGVHVCDGCGIRRFLVYSTLRLKSDLPELTPRGPTTKATGVLRVVEARDRRGDEREGDSSEGVERCL</sequence>
<name>A0ABW0YWM8_9ACTN</name>
<accession>A0ABW0YWM8</accession>
<proteinExistence type="predicted"/>
<evidence type="ECO:0000313" key="3">
    <source>
        <dbReference type="Proteomes" id="UP001596083"/>
    </source>
</evidence>
<dbReference type="InterPro" id="IPR046222">
    <property type="entry name" value="DUF6255"/>
</dbReference>
<reference evidence="3" key="1">
    <citation type="journal article" date="2019" name="Int. J. Syst. Evol. Microbiol.">
        <title>The Global Catalogue of Microorganisms (GCM) 10K type strain sequencing project: providing services to taxonomists for standard genome sequencing and annotation.</title>
        <authorList>
            <consortium name="The Broad Institute Genomics Platform"/>
            <consortium name="The Broad Institute Genome Sequencing Center for Infectious Disease"/>
            <person name="Wu L."/>
            <person name="Ma J."/>
        </authorList>
    </citation>
    <scope>NUCLEOTIDE SEQUENCE [LARGE SCALE GENOMIC DNA]</scope>
    <source>
        <strain evidence="3">CGMCC 4.7304</strain>
    </source>
</reference>
<gene>
    <name evidence="2" type="ORF">ACFP1Z_03205</name>
</gene>
<keyword evidence="3" id="KW-1185">Reference proteome</keyword>
<feature type="region of interest" description="Disordered" evidence="1">
    <location>
        <begin position="61"/>
        <end position="81"/>
    </location>
</feature>
<organism evidence="2 3">
    <name type="scientific">Streptomyces gamaensis</name>
    <dbReference type="NCBI Taxonomy" id="1763542"/>
    <lineage>
        <taxon>Bacteria</taxon>
        <taxon>Bacillati</taxon>
        <taxon>Actinomycetota</taxon>
        <taxon>Actinomycetes</taxon>
        <taxon>Kitasatosporales</taxon>
        <taxon>Streptomycetaceae</taxon>
        <taxon>Streptomyces</taxon>
    </lineage>
</organism>
<dbReference type="Proteomes" id="UP001596083">
    <property type="component" value="Unassembled WGS sequence"/>
</dbReference>
<protein>
    <submittedName>
        <fullName evidence="2">DUF6255 family natural product biosynthesis protein</fullName>
    </submittedName>
</protein>
<comment type="caution">
    <text evidence="2">The sequence shown here is derived from an EMBL/GenBank/DDBJ whole genome shotgun (WGS) entry which is preliminary data.</text>
</comment>